<dbReference type="PANTHER" id="PTHR46890">
    <property type="entry name" value="NON-LTR RETROLELEMENT REVERSE TRANSCRIPTASE-LIKE PROTEIN-RELATED"/>
    <property type="match status" value="1"/>
</dbReference>
<feature type="non-terminal residue" evidence="1">
    <location>
        <position position="313"/>
    </location>
</feature>
<keyword evidence="1" id="KW-0695">RNA-directed DNA polymerase</keyword>
<keyword evidence="1" id="KW-0808">Transferase</keyword>
<sequence>MAFSSSIGNSGDLIEKRQLWDYILLLIDRWDGECVIMGDYNKVRLEQEEFGFLFNLQGGSNEEILINLSLLKKLHDINSIDSLEVAQKSKVRWAIKEDENTKYFQGILNNKRYQLAIRGVLVDGNTNWIVGPFVVKGVFFKHFSTRFTNTLSLEQQDDLERIVSLDEIKRTVWDCGTFPRGCNSSFIALIPKTQDSKFVIDFRPINLIGILYKIIAKILANKLRFVISDLVSNFQSAFVSKRQILDGFFLGIPIDNSLTISYLFFADDDIFLEVEATARTMSCTTFPTPFVHLGVKVGGTMSSIKSWDDVVSK</sequence>
<organism evidence="1">
    <name type="scientific">Tanacetum cinerariifolium</name>
    <name type="common">Dalmatian daisy</name>
    <name type="synonym">Chrysanthemum cinerariifolium</name>
    <dbReference type="NCBI Taxonomy" id="118510"/>
    <lineage>
        <taxon>Eukaryota</taxon>
        <taxon>Viridiplantae</taxon>
        <taxon>Streptophyta</taxon>
        <taxon>Embryophyta</taxon>
        <taxon>Tracheophyta</taxon>
        <taxon>Spermatophyta</taxon>
        <taxon>Magnoliopsida</taxon>
        <taxon>eudicotyledons</taxon>
        <taxon>Gunneridae</taxon>
        <taxon>Pentapetalae</taxon>
        <taxon>asterids</taxon>
        <taxon>campanulids</taxon>
        <taxon>Asterales</taxon>
        <taxon>Asteraceae</taxon>
        <taxon>Asteroideae</taxon>
        <taxon>Anthemideae</taxon>
        <taxon>Anthemidinae</taxon>
        <taxon>Tanacetum</taxon>
    </lineage>
</organism>
<evidence type="ECO:0000313" key="1">
    <source>
        <dbReference type="EMBL" id="GFA47006.1"/>
    </source>
</evidence>
<dbReference type="GO" id="GO:0003964">
    <property type="term" value="F:RNA-directed DNA polymerase activity"/>
    <property type="evidence" value="ECO:0007669"/>
    <property type="project" value="UniProtKB-KW"/>
</dbReference>
<dbReference type="InterPro" id="IPR052343">
    <property type="entry name" value="Retrotransposon-Effector_Assoc"/>
</dbReference>
<dbReference type="EMBL" id="BKCJ010429655">
    <property type="protein sequence ID" value="GFA47006.1"/>
    <property type="molecule type" value="Genomic_DNA"/>
</dbReference>
<reference evidence="1" key="1">
    <citation type="journal article" date="2019" name="Sci. Rep.">
        <title>Draft genome of Tanacetum cinerariifolium, the natural source of mosquito coil.</title>
        <authorList>
            <person name="Yamashiro T."/>
            <person name="Shiraishi A."/>
            <person name="Satake H."/>
            <person name="Nakayama K."/>
        </authorList>
    </citation>
    <scope>NUCLEOTIDE SEQUENCE</scope>
</reference>
<name>A0A699JN26_TANCI</name>
<accession>A0A699JN26</accession>
<dbReference type="AlphaFoldDB" id="A0A699JN26"/>
<dbReference type="PANTHER" id="PTHR46890:SF48">
    <property type="entry name" value="RNA-DIRECTED DNA POLYMERASE"/>
    <property type="match status" value="1"/>
</dbReference>
<gene>
    <name evidence="1" type="ORF">Tci_618978</name>
</gene>
<protein>
    <submittedName>
        <fullName evidence="1">RNA-directed DNA polymerase, eukaryota</fullName>
    </submittedName>
</protein>
<keyword evidence="1" id="KW-0548">Nucleotidyltransferase</keyword>
<proteinExistence type="predicted"/>
<comment type="caution">
    <text evidence="1">The sequence shown here is derived from an EMBL/GenBank/DDBJ whole genome shotgun (WGS) entry which is preliminary data.</text>
</comment>